<feature type="signal peptide" evidence="4">
    <location>
        <begin position="1"/>
        <end position="21"/>
    </location>
</feature>
<evidence type="ECO:0000313" key="6">
    <source>
        <dbReference type="EMBL" id="SUQ15103.1"/>
    </source>
</evidence>
<dbReference type="AlphaFoldDB" id="A0A315ZUQ9"/>
<evidence type="ECO:0000313" key="7">
    <source>
        <dbReference type="Proteomes" id="UP000254051"/>
    </source>
</evidence>
<dbReference type="Proteomes" id="UP000254051">
    <property type="component" value="Unassembled WGS sequence"/>
</dbReference>
<feature type="chain" id="PRO_5043163539" evidence="4">
    <location>
        <begin position="22"/>
        <end position="331"/>
    </location>
</feature>
<evidence type="ECO:0000256" key="4">
    <source>
        <dbReference type="SAM" id="SignalP"/>
    </source>
</evidence>
<protein>
    <submittedName>
        <fullName evidence="6">Monosaccharide ABC transporter substrate-binding protein, CUT2 family</fullName>
    </submittedName>
</protein>
<dbReference type="PANTHER" id="PTHR46847">
    <property type="entry name" value="D-ALLOSE-BINDING PERIPLASMIC PROTEIN-RELATED"/>
    <property type="match status" value="1"/>
</dbReference>
<keyword evidence="3 4" id="KW-0732">Signal</keyword>
<dbReference type="EMBL" id="UHJJ01000010">
    <property type="protein sequence ID" value="SUQ15103.1"/>
    <property type="molecule type" value="Genomic_DNA"/>
</dbReference>
<feature type="domain" description="Periplasmic binding protein" evidence="5">
    <location>
        <begin position="56"/>
        <end position="302"/>
    </location>
</feature>
<gene>
    <name evidence="6" type="ORF">SAMN05216529_1104</name>
</gene>
<dbReference type="InterPro" id="IPR025997">
    <property type="entry name" value="SBP_2_dom"/>
</dbReference>
<reference evidence="7" key="1">
    <citation type="submission" date="2017-07" db="EMBL/GenBank/DDBJ databases">
        <authorList>
            <person name="Varghese N."/>
            <person name="Submissions S."/>
        </authorList>
    </citation>
    <scope>NUCLEOTIDE SEQUENCE [LARGE SCALE GENOMIC DNA]</scope>
    <source>
        <strain evidence="7">NLAE-zl-C134</strain>
    </source>
</reference>
<evidence type="ECO:0000256" key="3">
    <source>
        <dbReference type="ARBA" id="ARBA00022729"/>
    </source>
</evidence>
<comment type="similarity">
    <text evidence="2">Belongs to the bacterial solute-binding protein 2 family.</text>
</comment>
<dbReference type="PANTHER" id="PTHR46847:SF1">
    <property type="entry name" value="D-ALLOSE-BINDING PERIPLASMIC PROTEIN-RELATED"/>
    <property type="match status" value="1"/>
</dbReference>
<organism evidence="6 7">
    <name type="scientific">Faecalicatena contorta</name>
    <dbReference type="NCBI Taxonomy" id="39482"/>
    <lineage>
        <taxon>Bacteria</taxon>
        <taxon>Bacillati</taxon>
        <taxon>Bacillota</taxon>
        <taxon>Clostridia</taxon>
        <taxon>Lachnospirales</taxon>
        <taxon>Lachnospiraceae</taxon>
        <taxon>Faecalicatena</taxon>
    </lineage>
</organism>
<accession>A0A315ZUQ9</accession>
<sequence>MKKRILAVLLVAGMVAGMLLGCSTGTEEKSSGEEKQETSSEKDGGYTIGCTVYYMTEFVTLMVEGMEQRADKLGCDLVMLDAQQDAQNQITQVENLIAQKVDVIIVAAVDSDAILPAMEMCEDAGIPLVGVNMLFNTEEPYHYVGPDDVLAGELEMQNAIDAIGGEGNIVILEGPIGQSAQIQRLEGNQNVLDKYKGKIEVLADQTANWSREEALTLVENWLESFSGQIDAIVAHNDEMALGAIQALEAAGLTDKIVVTGVDAILDGCNAVKDGTLLGTVYQDAELEGSEAVQKAYDVLEGKVTEKELSYIDMKWITKDNVDELLTTVYAK</sequence>
<dbReference type="InterPro" id="IPR028082">
    <property type="entry name" value="Peripla_BP_I"/>
</dbReference>
<dbReference type="RefSeq" id="WP_109712622.1">
    <property type="nucleotide sequence ID" value="NZ_QGDS01000010.1"/>
</dbReference>
<evidence type="ECO:0000256" key="1">
    <source>
        <dbReference type="ARBA" id="ARBA00004196"/>
    </source>
</evidence>
<keyword evidence="7" id="KW-1185">Reference proteome</keyword>
<dbReference type="OrthoDB" id="9769193at2"/>
<dbReference type="Pfam" id="PF13407">
    <property type="entry name" value="Peripla_BP_4"/>
    <property type="match status" value="1"/>
</dbReference>
<dbReference type="PROSITE" id="PS51257">
    <property type="entry name" value="PROKAR_LIPOPROTEIN"/>
    <property type="match status" value="1"/>
</dbReference>
<name>A0A315ZUQ9_9FIRM</name>
<dbReference type="Gene3D" id="3.40.50.2300">
    <property type="match status" value="2"/>
</dbReference>
<evidence type="ECO:0000256" key="2">
    <source>
        <dbReference type="ARBA" id="ARBA00007639"/>
    </source>
</evidence>
<dbReference type="SUPFAM" id="SSF53822">
    <property type="entry name" value="Periplasmic binding protein-like I"/>
    <property type="match status" value="1"/>
</dbReference>
<dbReference type="GO" id="GO:0030313">
    <property type="term" value="C:cell envelope"/>
    <property type="evidence" value="ECO:0007669"/>
    <property type="project" value="UniProtKB-SubCell"/>
</dbReference>
<comment type="subcellular location">
    <subcellularLocation>
        <location evidence="1">Cell envelope</location>
    </subcellularLocation>
</comment>
<proteinExistence type="inferred from homology"/>
<dbReference type="CDD" id="cd06313">
    <property type="entry name" value="PBP1_ABC_ThpA_XypA"/>
    <property type="match status" value="1"/>
</dbReference>
<dbReference type="GO" id="GO:0030246">
    <property type="term" value="F:carbohydrate binding"/>
    <property type="evidence" value="ECO:0007669"/>
    <property type="project" value="UniProtKB-ARBA"/>
</dbReference>
<evidence type="ECO:0000259" key="5">
    <source>
        <dbReference type="Pfam" id="PF13407"/>
    </source>
</evidence>